<dbReference type="FunFam" id="3.40.50.970:FF:000004">
    <property type="entry name" value="Transketolase"/>
    <property type="match status" value="1"/>
</dbReference>
<evidence type="ECO:0000256" key="18">
    <source>
        <dbReference type="PIRSR" id="PIRSR605478-5"/>
    </source>
</evidence>
<feature type="binding site" evidence="15">
    <location>
        <position position="393"/>
    </location>
    <ligand>
        <name>substrate</name>
    </ligand>
</feature>
<feature type="binding site" evidence="16">
    <location>
        <position position="446"/>
    </location>
    <ligand>
        <name>thiamine diphosphate</name>
        <dbReference type="ChEBI" id="CHEBI:58937"/>
    </ligand>
</feature>
<dbReference type="GO" id="GO:0004802">
    <property type="term" value="F:transketolase activity"/>
    <property type="evidence" value="ECO:0007669"/>
    <property type="project" value="UniProtKB-UniRule"/>
</dbReference>
<feature type="binding site" evidence="15">
    <location>
        <position position="40"/>
    </location>
    <ligand>
        <name>substrate</name>
    </ligand>
</feature>
<proteinExistence type="inferred from homology"/>
<dbReference type="Gene3D" id="3.40.50.970">
    <property type="match status" value="2"/>
</dbReference>
<keyword evidence="10 17" id="KW-0460">Magnesium</keyword>
<dbReference type="NCBIfam" id="TIGR00232">
    <property type="entry name" value="tktlase_bact"/>
    <property type="match status" value="1"/>
</dbReference>
<feature type="binding site" evidence="16">
    <location>
        <position position="276"/>
    </location>
    <ligand>
        <name>thiamine diphosphate</name>
        <dbReference type="ChEBI" id="CHEBI:58937"/>
    </ligand>
</feature>
<dbReference type="Pfam" id="PF00456">
    <property type="entry name" value="Transketolase_N"/>
    <property type="match status" value="1"/>
</dbReference>
<dbReference type="InterPro" id="IPR055152">
    <property type="entry name" value="Transketolase-like_C_2"/>
</dbReference>
<dbReference type="EMBL" id="MFNE01000043">
    <property type="protein sequence ID" value="OGG94082.1"/>
    <property type="molecule type" value="Genomic_DNA"/>
</dbReference>
<evidence type="ECO:0000256" key="10">
    <source>
        <dbReference type="ARBA" id="ARBA00022842"/>
    </source>
</evidence>
<evidence type="ECO:0000256" key="7">
    <source>
        <dbReference type="ARBA" id="ARBA00022679"/>
    </source>
</evidence>
<evidence type="ECO:0000259" key="20">
    <source>
        <dbReference type="SMART" id="SM00861"/>
    </source>
</evidence>
<comment type="cofactor">
    <cofactor evidence="2">
        <name>Mn(2+)</name>
        <dbReference type="ChEBI" id="CHEBI:29035"/>
    </cofactor>
</comment>
<dbReference type="SMART" id="SM00861">
    <property type="entry name" value="Transket_pyr"/>
    <property type="match status" value="1"/>
</dbReference>
<dbReference type="InterPro" id="IPR005475">
    <property type="entry name" value="Transketolase-like_Pyr-bd"/>
</dbReference>
<dbReference type="PROSITE" id="PS00801">
    <property type="entry name" value="TRANSKETOLASE_1"/>
    <property type="match status" value="1"/>
</dbReference>
<feature type="site" description="Important for catalytic activity" evidence="18">
    <location>
        <position position="276"/>
    </location>
</feature>
<feature type="binding site" evidence="17">
    <location>
        <position position="201"/>
    </location>
    <ligand>
        <name>Mg(2+)</name>
        <dbReference type="ChEBI" id="CHEBI:18420"/>
    </ligand>
</feature>
<dbReference type="Gene3D" id="3.40.50.920">
    <property type="match status" value="1"/>
</dbReference>
<gene>
    <name evidence="21" type="ORF">A2527_09540</name>
</gene>
<reference evidence="21 22" key="1">
    <citation type="journal article" date="2016" name="Nat. Commun.">
        <title>Thousands of microbial genomes shed light on interconnected biogeochemical processes in an aquifer system.</title>
        <authorList>
            <person name="Anantharaman K."/>
            <person name="Brown C.T."/>
            <person name="Hug L.A."/>
            <person name="Sharon I."/>
            <person name="Castelle C.J."/>
            <person name="Probst A.J."/>
            <person name="Thomas B.C."/>
            <person name="Singh A."/>
            <person name="Wilkins M.J."/>
            <person name="Karaoz U."/>
            <person name="Brodie E.L."/>
            <person name="Williams K.H."/>
            <person name="Hubbard S.S."/>
            <person name="Banfield J.F."/>
        </authorList>
    </citation>
    <scope>NUCLEOTIDE SEQUENCE [LARGE SCALE GENOMIC DNA]</scope>
</reference>
<dbReference type="STRING" id="1817772.A2527_09540"/>
<dbReference type="InterPro" id="IPR005478">
    <property type="entry name" value="Transketolase_bac-like"/>
</dbReference>
<feature type="active site" description="Proton donor" evidence="14">
    <location>
        <position position="420"/>
    </location>
</feature>
<feature type="binding site" evidence="15">
    <location>
        <position position="482"/>
    </location>
    <ligand>
        <name>substrate</name>
    </ligand>
</feature>
<organism evidence="21 22">
    <name type="scientific">Candidatus Lambdaproteobacteria bacterium RIFOXYD2_FULL_50_16</name>
    <dbReference type="NCBI Taxonomy" id="1817772"/>
    <lineage>
        <taxon>Bacteria</taxon>
        <taxon>Pseudomonadati</taxon>
        <taxon>Pseudomonadota</taxon>
        <taxon>Candidatus Lambdaproteobacteria</taxon>
    </lineage>
</organism>
<comment type="cofactor">
    <cofactor evidence="17">
        <name>Mg(2+)</name>
        <dbReference type="ChEBI" id="CHEBI:18420"/>
    </cofactor>
    <text evidence="17">Binds 1 Mg(2+) ion per subunit. Can also utilize other divalent metal cations, such as Ca(2+), Mn(2+) and Co(2+).</text>
</comment>
<dbReference type="Proteomes" id="UP000178449">
    <property type="component" value="Unassembled WGS sequence"/>
</dbReference>
<feature type="binding site" evidence="17">
    <location>
        <position position="169"/>
    </location>
    <ligand>
        <name>Mg(2+)</name>
        <dbReference type="ChEBI" id="CHEBI:18420"/>
    </ligand>
</feature>
<dbReference type="CDD" id="cd07033">
    <property type="entry name" value="TPP_PYR_DXS_TK_like"/>
    <property type="match status" value="1"/>
</dbReference>
<keyword evidence="7 19" id="KW-0808">Transferase</keyword>
<dbReference type="EC" id="2.2.1.1" evidence="6 13"/>
<feature type="domain" description="Transketolase-like pyrimidine-binding" evidence="20">
    <location>
        <begin position="363"/>
        <end position="533"/>
    </location>
</feature>
<dbReference type="GO" id="GO:0005829">
    <property type="term" value="C:cytosol"/>
    <property type="evidence" value="ECO:0007669"/>
    <property type="project" value="TreeGrafter"/>
</dbReference>
<feature type="binding site" evidence="16">
    <location>
        <position position="170"/>
    </location>
    <ligand>
        <name>thiamine diphosphate</name>
        <dbReference type="ChEBI" id="CHEBI:58937"/>
    </ligand>
</feature>
<evidence type="ECO:0000256" key="15">
    <source>
        <dbReference type="PIRSR" id="PIRSR605478-2"/>
    </source>
</evidence>
<evidence type="ECO:0000256" key="13">
    <source>
        <dbReference type="NCBIfam" id="TIGR00232"/>
    </source>
</evidence>
<dbReference type="AlphaFoldDB" id="A0A1F6G7K9"/>
<protein>
    <recommendedName>
        <fullName evidence="6 13">Transketolase</fullName>
        <ecNumber evidence="6 13">2.2.1.1</ecNumber>
    </recommendedName>
</protein>
<evidence type="ECO:0000313" key="21">
    <source>
        <dbReference type="EMBL" id="OGG94082.1"/>
    </source>
</evidence>
<dbReference type="FunFam" id="3.40.50.970:FF:000045">
    <property type="entry name" value="Transketolase"/>
    <property type="match status" value="1"/>
</dbReference>
<dbReference type="Pfam" id="PF02779">
    <property type="entry name" value="Transket_pyr"/>
    <property type="match status" value="1"/>
</dbReference>
<feature type="binding site" evidence="15">
    <location>
        <position position="528"/>
    </location>
    <ligand>
        <name>substrate</name>
    </ligand>
</feature>
<name>A0A1F6G7K9_9PROT</name>
<comment type="similarity">
    <text evidence="4 19">Belongs to the transketolase family.</text>
</comment>
<dbReference type="InterPro" id="IPR009014">
    <property type="entry name" value="Transketo_C/PFOR_II"/>
</dbReference>
<comment type="cofactor">
    <cofactor evidence="16">
        <name>thiamine diphosphate</name>
        <dbReference type="ChEBI" id="CHEBI:58937"/>
    </cofactor>
    <text evidence="16">Binds 1 thiamine pyrophosphate per subunit. During the reaction, the substrate forms a covalent intermediate with the cofactor.</text>
</comment>
<evidence type="ECO:0000256" key="14">
    <source>
        <dbReference type="PIRSR" id="PIRSR605478-1"/>
    </source>
</evidence>
<evidence type="ECO:0000256" key="3">
    <source>
        <dbReference type="ARBA" id="ARBA00001941"/>
    </source>
</evidence>
<keyword evidence="11 16" id="KW-0786">Thiamine pyrophosphate</keyword>
<comment type="function">
    <text evidence="19">Catalyzes the transfer of a two-carbon ketol group from a ketose donor to an aldose acceptor, via a covalent intermediate with the cofactor thiamine pyrophosphate.</text>
</comment>
<evidence type="ECO:0000256" key="2">
    <source>
        <dbReference type="ARBA" id="ARBA00001936"/>
    </source>
</evidence>
<evidence type="ECO:0000256" key="4">
    <source>
        <dbReference type="ARBA" id="ARBA00007131"/>
    </source>
</evidence>
<dbReference type="PANTHER" id="PTHR43522:SF2">
    <property type="entry name" value="TRANSKETOLASE 1-RELATED"/>
    <property type="match status" value="1"/>
</dbReference>
<comment type="catalytic activity">
    <reaction evidence="12 19">
        <text>D-sedoheptulose 7-phosphate + D-glyceraldehyde 3-phosphate = aldehydo-D-ribose 5-phosphate + D-xylulose 5-phosphate</text>
        <dbReference type="Rhea" id="RHEA:10508"/>
        <dbReference type="ChEBI" id="CHEBI:57483"/>
        <dbReference type="ChEBI" id="CHEBI:57737"/>
        <dbReference type="ChEBI" id="CHEBI:58273"/>
        <dbReference type="ChEBI" id="CHEBI:59776"/>
        <dbReference type="EC" id="2.2.1.1"/>
    </reaction>
</comment>
<dbReference type="PANTHER" id="PTHR43522">
    <property type="entry name" value="TRANSKETOLASE"/>
    <property type="match status" value="1"/>
</dbReference>
<feature type="binding site" evidence="15">
    <location>
        <position position="276"/>
    </location>
    <ligand>
        <name>substrate</name>
    </ligand>
</feature>
<feature type="binding site" evidence="16">
    <location>
        <position position="80"/>
    </location>
    <ligand>
        <name>thiamine diphosphate</name>
        <dbReference type="ChEBI" id="CHEBI:58937"/>
    </ligand>
</feature>
<dbReference type="CDD" id="cd02012">
    <property type="entry name" value="TPP_TK"/>
    <property type="match status" value="1"/>
</dbReference>
<evidence type="ECO:0000256" key="11">
    <source>
        <dbReference type="ARBA" id="ARBA00023052"/>
    </source>
</evidence>
<dbReference type="InterPro" id="IPR033247">
    <property type="entry name" value="Transketolase_fam"/>
</dbReference>
<evidence type="ECO:0000256" key="8">
    <source>
        <dbReference type="ARBA" id="ARBA00022723"/>
    </source>
</evidence>
<feature type="binding site" evidence="17">
    <location>
        <position position="199"/>
    </location>
    <ligand>
        <name>Mg(2+)</name>
        <dbReference type="ChEBI" id="CHEBI:18420"/>
    </ligand>
</feature>
<dbReference type="GO" id="GO:0046872">
    <property type="term" value="F:metal ion binding"/>
    <property type="evidence" value="ECO:0007669"/>
    <property type="project" value="UniProtKB-KW"/>
</dbReference>
<evidence type="ECO:0000256" key="19">
    <source>
        <dbReference type="RuleBase" id="RU004996"/>
    </source>
</evidence>
<comment type="cofactor">
    <cofactor evidence="1">
        <name>Ca(2+)</name>
        <dbReference type="ChEBI" id="CHEBI:29108"/>
    </cofactor>
</comment>
<dbReference type="PROSITE" id="PS00802">
    <property type="entry name" value="TRANSKETOLASE_2"/>
    <property type="match status" value="1"/>
</dbReference>
<feature type="binding site" evidence="16">
    <location>
        <begin position="128"/>
        <end position="130"/>
    </location>
    <ligand>
        <name>thiamine diphosphate</name>
        <dbReference type="ChEBI" id="CHEBI:58937"/>
    </ligand>
</feature>
<dbReference type="SUPFAM" id="SSF52922">
    <property type="entry name" value="TK C-terminal domain-like"/>
    <property type="match status" value="1"/>
</dbReference>
<dbReference type="InterPro" id="IPR029061">
    <property type="entry name" value="THDP-binding"/>
</dbReference>
<evidence type="ECO:0000256" key="5">
    <source>
        <dbReference type="ARBA" id="ARBA00011738"/>
    </source>
</evidence>
<keyword evidence="8 17" id="KW-0479">Metal-binding</keyword>
<evidence type="ECO:0000256" key="6">
    <source>
        <dbReference type="ARBA" id="ARBA00013152"/>
    </source>
</evidence>
<comment type="cofactor">
    <cofactor evidence="3">
        <name>Co(2+)</name>
        <dbReference type="ChEBI" id="CHEBI:48828"/>
    </cofactor>
</comment>
<accession>A0A1F6G7K9</accession>
<evidence type="ECO:0000256" key="12">
    <source>
        <dbReference type="ARBA" id="ARBA00049473"/>
    </source>
</evidence>
<dbReference type="InterPro" id="IPR005474">
    <property type="entry name" value="Transketolase_N"/>
</dbReference>
<keyword evidence="9 19" id="KW-0106">Calcium</keyword>
<dbReference type="GO" id="GO:0006098">
    <property type="term" value="P:pentose-phosphate shunt"/>
    <property type="evidence" value="ECO:0007669"/>
    <property type="project" value="TreeGrafter"/>
</dbReference>
<dbReference type="InterPro" id="IPR020826">
    <property type="entry name" value="Transketolase_BS"/>
</dbReference>
<dbReference type="Pfam" id="PF22613">
    <property type="entry name" value="Transketolase_C_1"/>
    <property type="match status" value="1"/>
</dbReference>
<dbReference type="InterPro" id="IPR049557">
    <property type="entry name" value="Transketolase_CS"/>
</dbReference>
<feature type="site" description="Important for catalytic activity" evidence="18">
    <location>
        <position position="40"/>
    </location>
</feature>
<feature type="binding site" evidence="15">
    <location>
        <position position="470"/>
    </location>
    <ligand>
        <name>substrate</name>
    </ligand>
</feature>
<dbReference type="SUPFAM" id="SSF52518">
    <property type="entry name" value="Thiamin diphosphate-binding fold (THDP-binding)"/>
    <property type="match status" value="2"/>
</dbReference>
<comment type="subunit">
    <text evidence="5 19">Homodimer.</text>
</comment>
<evidence type="ECO:0000256" key="9">
    <source>
        <dbReference type="ARBA" id="ARBA00022837"/>
    </source>
</evidence>
<evidence type="ECO:0000256" key="1">
    <source>
        <dbReference type="ARBA" id="ARBA00001913"/>
    </source>
</evidence>
<feature type="binding site" evidence="16">
    <location>
        <position position="199"/>
    </location>
    <ligand>
        <name>thiamine diphosphate</name>
        <dbReference type="ChEBI" id="CHEBI:58937"/>
    </ligand>
</feature>
<feature type="binding site" evidence="15">
    <location>
        <position position="478"/>
    </location>
    <ligand>
        <name>substrate</name>
    </ligand>
</feature>
<comment type="caution">
    <text evidence="21">The sequence shown here is derived from an EMBL/GenBank/DDBJ whole genome shotgun (WGS) entry which is preliminary data.</text>
</comment>
<feature type="binding site" evidence="15">
    <location>
        <position position="366"/>
    </location>
    <ligand>
        <name>substrate</name>
    </ligand>
</feature>
<sequence length="671" mass="71938">MSRLPPVNQNLKSLPEIDQQAINCIRFLAIDQVNQANSGHPGLPMGFAPSAYRLFTEHLSHNPKDPAWPARDRFVLSAGHGSALLYALLHLCGYNLSIDELKRFRQMGSQTPGHPEFGHTPGVEITTGPLGQGIATAVGMAIAQKYLAARFNRPGFNVMDYKIKVVVGDGCLQEGVAAEAASLAGHLGLDNLVVLYDDNKITIDGRTSLSFTEKVTDRFLAYGWSCQSIGGDGHDLDSLDLALQSAHQKKGTPHLIKISSIIGYGSPKYADNSGAHGSPLGKDERQSTAENLGWGHGPFEVPASVKAHFDKAMAKGAAAQAQWEELMKAYRKAHPELAKELDDLLAHKLPELQFPEFAAGTSIATRAASGKVLNAIMPKLPGFMGGSADLSPSNNTRFEGAQDFQPSSFEGRYIRFGVREHAMGAIVNGIGLNGMTRAYGATFLSFCDYMLPALRVAAISQYPSVFVFTHDSIGVGEDGPTHQPVEQVAYLRHLPGLTSFRPADATETVEVWRWVVNHKVPVAMSLTRQNLPVLDRSKLAPASGVAKGGYVLIKGEHPKVLLIATGSEVSLALLAYEELAQVGISAQLVSLPSAELFDQQDSSYKAQVMPAGLPRVGVEAGIASGLAQYLGPNDRFIGMQGFGASAPADELYRHFGITKEAIIEAARGLVG</sequence>
<evidence type="ECO:0000256" key="17">
    <source>
        <dbReference type="PIRSR" id="PIRSR605478-4"/>
    </source>
</evidence>
<evidence type="ECO:0000313" key="22">
    <source>
        <dbReference type="Proteomes" id="UP000178449"/>
    </source>
</evidence>
<evidence type="ECO:0000256" key="16">
    <source>
        <dbReference type="PIRSR" id="PIRSR605478-3"/>
    </source>
</evidence>
<comment type="cofactor">
    <cofactor evidence="19">
        <name>Mg(2+)</name>
        <dbReference type="ChEBI" id="CHEBI:18420"/>
    </cofactor>
    <cofactor evidence="19">
        <name>Ca(2+)</name>
        <dbReference type="ChEBI" id="CHEBI:29108"/>
    </cofactor>
    <cofactor evidence="19">
        <name>Mn(2+)</name>
        <dbReference type="ChEBI" id="CHEBI:29035"/>
    </cofactor>
    <cofactor evidence="19">
        <name>Co(2+)</name>
        <dbReference type="ChEBI" id="CHEBI:48828"/>
    </cofactor>
    <text evidence="19">Binds 1 Mg(2+) ion per subunit. Can also utilize other divalent metal cations, such as Ca(2+), Mn(2+) and Co(2+).</text>
</comment>